<keyword evidence="12" id="KW-1185">Reference proteome</keyword>
<comment type="similarity">
    <text evidence="8">Belongs to the exbB/tolQ family.</text>
</comment>
<dbReference type="RefSeq" id="WP_162083777.1">
    <property type="nucleotide sequence ID" value="NZ_AP021881.1"/>
</dbReference>
<sequence length="215" mass="24118">MQDLHESWIAFKLGGAMILPLSLLAVLALAIMLEKAVLYWRYTRLPNKLQQLIETYGFDWSVLEQELSALDRHHYFFRFFHVVMANRNHPYWWTESRAADEAQVIESGLSRRLWVLETIVTAAPLLGLMGTIGGMMHAFQLIGGAGLVNPTGVTGGVAQALIATAVGLLIALISLFGFNYFSRLQAQTMDEMERLGTRMIDHIRLDQHATDNMGA</sequence>
<feature type="transmembrane region" description="Helical" evidence="9">
    <location>
        <begin position="13"/>
        <end position="33"/>
    </location>
</feature>
<name>A0A809RLW2_9PROT</name>
<evidence type="ECO:0000313" key="11">
    <source>
        <dbReference type="EMBL" id="BBO99770.1"/>
    </source>
</evidence>
<dbReference type="PANTHER" id="PTHR30625:SF15">
    <property type="entry name" value="BIOPOLYMER TRANSPORT PROTEIN EXBB"/>
    <property type="match status" value="1"/>
</dbReference>
<keyword evidence="4 9" id="KW-0812">Transmembrane</keyword>
<dbReference type="GO" id="GO:0017038">
    <property type="term" value="P:protein import"/>
    <property type="evidence" value="ECO:0007669"/>
    <property type="project" value="TreeGrafter"/>
</dbReference>
<evidence type="ECO:0000313" key="12">
    <source>
        <dbReference type="Proteomes" id="UP000463939"/>
    </source>
</evidence>
<feature type="transmembrane region" description="Helical" evidence="9">
    <location>
        <begin position="113"/>
        <end position="136"/>
    </location>
</feature>
<organism evidence="11 12">
    <name type="scientific">Sulfuriferula nivalis</name>
    <dbReference type="NCBI Taxonomy" id="2675298"/>
    <lineage>
        <taxon>Bacteria</taxon>
        <taxon>Pseudomonadati</taxon>
        <taxon>Pseudomonadota</taxon>
        <taxon>Betaproteobacteria</taxon>
        <taxon>Nitrosomonadales</taxon>
        <taxon>Sulfuricellaceae</taxon>
        <taxon>Sulfuriferula</taxon>
    </lineage>
</organism>
<evidence type="ECO:0000256" key="7">
    <source>
        <dbReference type="ARBA" id="ARBA00023136"/>
    </source>
</evidence>
<evidence type="ECO:0000256" key="6">
    <source>
        <dbReference type="ARBA" id="ARBA00022989"/>
    </source>
</evidence>
<dbReference type="EMBL" id="AP021881">
    <property type="protein sequence ID" value="BBO99770.1"/>
    <property type="molecule type" value="Genomic_DNA"/>
</dbReference>
<feature type="transmembrane region" description="Helical" evidence="9">
    <location>
        <begin position="156"/>
        <end position="181"/>
    </location>
</feature>
<keyword evidence="2 8" id="KW-0813">Transport</keyword>
<protein>
    <submittedName>
        <fullName evidence="11">Biopolymer transporter ExbB</fullName>
    </submittedName>
</protein>
<evidence type="ECO:0000256" key="4">
    <source>
        <dbReference type="ARBA" id="ARBA00022692"/>
    </source>
</evidence>
<dbReference type="AlphaFoldDB" id="A0A809RLW2"/>
<dbReference type="PANTHER" id="PTHR30625">
    <property type="entry name" value="PROTEIN TOLQ"/>
    <property type="match status" value="1"/>
</dbReference>
<evidence type="ECO:0000256" key="8">
    <source>
        <dbReference type="RuleBase" id="RU004057"/>
    </source>
</evidence>
<dbReference type="Proteomes" id="UP000463939">
    <property type="component" value="Chromosome"/>
</dbReference>
<comment type="subcellular location">
    <subcellularLocation>
        <location evidence="1">Cell membrane</location>
        <topology evidence="1">Multi-pass membrane protein</topology>
    </subcellularLocation>
    <subcellularLocation>
        <location evidence="8">Membrane</location>
        <topology evidence="8">Multi-pass membrane protein</topology>
    </subcellularLocation>
</comment>
<evidence type="ECO:0000256" key="2">
    <source>
        <dbReference type="ARBA" id="ARBA00022448"/>
    </source>
</evidence>
<dbReference type="KEGG" id="sniv:SFSGTM_04790"/>
<evidence type="ECO:0000256" key="5">
    <source>
        <dbReference type="ARBA" id="ARBA00022927"/>
    </source>
</evidence>
<reference evidence="12" key="1">
    <citation type="submission" date="2019-11" db="EMBL/GenBank/DDBJ databases">
        <title>Isolation and characterization of a novel species in the genus Sulfuriferula.</title>
        <authorList>
            <person name="Mochizuki J."/>
            <person name="Kojima H."/>
            <person name="Fukui M."/>
        </authorList>
    </citation>
    <scope>NUCLEOTIDE SEQUENCE [LARGE SCALE GENOMIC DNA]</scope>
    <source>
        <strain evidence="12">SGTM</strain>
    </source>
</reference>
<dbReference type="InterPro" id="IPR002898">
    <property type="entry name" value="MotA_ExbB_proton_chnl"/>
</dbReference>
<evidence type="ECO:0000256" key="3">
    <source>
        <dbReference type="ARBA" id="ARBA00022475"/>
    </source>
</evidence>
<dbReference type="GO" id="GO:0005886">
    <property type="term" value="C:plasma membrane"/>
    <property type="evidence" value="ECO:0007669"/>
    <property type="project" value="UniProtKB-SubCell"/>
</dbReference>
<feature type="domain" description="MotA/TolQ/ExbB proton channel" evidence="10">
    <location>
        <begin position="94"/>
        <end position="193"/>
    </location>
</feature>
<keyword evidence="7 9" id="KW-0472">Membrane</keyword>
<keyword evidence="3" id="KW-1003">Cell membrane</keyword>
<keyword evidence="5 8" id="KW-0653">Protein transport</keyword>
<gene>
    <name evidence="11" type="ORF">SFSGTM_04790</name>
</gene>
<accession>A0A809RLW2</accession>
<evidence type="ECO:0000259" key="10">
    <source>
        <dbReference type="Pfam" id="PF01618"/>
    </source>
</evidence>
<evidence type="ECO:0000256" key="1">
    <source>
        <dbReference type="ARBA" id="ARBA00004651"/>
    </source>
</evidence>
<dbReference type="InterPro" id="IPR050790">
    <property type="entry name" value="ExbB/TolQ_transport"/>
</dbReference>
<dbReference type="Pfam" id="PF01618">
    <property type="entry name" value="MotA_ExbB"/>
    <property type="match status" value="1"/>
</dbReference>
<keyword evidence="6 9" id="KW-1133">Transmembrane helix</keyword>
<proteinExistence type="inferred from homology"/>
<evidence type="ECO:0000256" key="9">
    <source>
        <dbReference type="SAM" id="Phobius"/>
    </source>
</evidence>